<accession>A0A0A9BQG6</accession>
<name>A0A0A9BQG6_ARUDO</name>
<proteinExistence type="predicted"/>
<organism evidence="1">
    <name type="scientific">Arundo donax</name>
    <name type="common">Giant reed</name>
    <name type="synonym">Donax arundinaceus</name>
    <dbReference type="NCBI Taxonomy" id="35708"/>
    <lineage>
        <taxon>Eukaryota</taxon>
        <taxon>Viridiplantae</taxon>
        <taxon>Streptophyta</taxon>
        <taxon>Embryophyta</taxon>
        <taxon>Tracheophyta</taxon>
        <taxon>Spermatophyta</taxon>
        <taxon>Magnoliopsida</taxon>
        <taxon>Liliopsida</taxon>
        <taxon>Poales</taxon>
        <taxon>Poaceae</taxon>
        <taxon>PACMAD clade</taxon>
        <taxon>Arundinoideae</taxon>
        <taxon>Arundineae</taxon>
        <taxon>Arundo</taxon>
    </lineage>
</organism>
<dbReference type="EMBL" id="GBRH01231681">
    <property type="protein sequence ID" value="JAD66214.1"/>
    <property type="molecule type" value="Transcribed_RNA"/>
</dbReference>
<reference evidence="1" key="2">
    <citation type="journal article" date="2015" name="Data Brief">
        <title>Shoot transcriptome of the giant reed, Arundo donax.</title>
        <authorList>
            <person name="Barrero R.A."/>
            <person name="Guerrero F.D."/>
            <person name="Moolhuijzen P."/>
            <person name="Goolsby J.A."/>
            <person name="Tidwell J."/>
            <person name="Bellgard S.E."/>
            <person name="Bellgard M.I."/>
        </authorList>
    </citation>
    <scope>NUCLEOTIDE SEQUENCE</scope>
    <source>
        <tissue evidence="1">Shoot tissue taken approximately 20 cm above the soil surface</tissue>
    </source>
</reference>
<reference evidence="1" key="1">
    <citation type="submission" date="2014-09" db="EMBL/GenBank/DDBJ databases">
        <authorList>
            <person name="Magalhaes I.L.F."/>
            <person name="Oliveira U."/>
            <person name="Santos F.R."/>
            <person name="Vidigal T.H.D.A."/>
            <person name="Brescovit A.D."/>
            <person name="Santos A.J."/>
        </authorList>
    </citation>
    <scope>NUCLEOTIDE SEQUENCE</scope>
    <source>
        <tissue evidence="1">Shoot tissue taken approximately 20 cm above the soil surface</tissue>
    </source>
</reference>
<protein>
    <submittedName>
        <fullName evidence="1">Uncharacterized protein</fullName>
    </submittedName>
</protein>
<evidence type="ECO:0000313" key="1">
    <source>
        <dbReference type="EMBL" id="JAD66214.1"/>
    </source>
</evidence>
<dbReference type="AlphaFoldDB" id="A0A0A9BQG6"/>
<sequence length="45" mass="5140">MMMDGWLKQSGCRATTDHYGRGTKAITMIYAELGIHIQRRRKLGS</sequence>